<dbReference type="PANTHER" id="PTHR43798">
    <property type="entry name" value="MONOACYLGLYCEROL LIPASE"/>
    <property type="match status" value="1"/>
</dbReference>
<protein>
    <submittedName>
        <fullName evidence="3">Alpha/beta fold hydrolase</fullName>
    </submittedName>
</protein>
<keyword evidence="1 3" id="KW-0378">Hydrolase</keyword>
<dbReference type="Proteomes" id="UP000307756">
    <property type="component" value="Unassembled WGS sequence"/>
</dbReference>
<dbReference type="GO" id="GO:0016020">
    <property type="term" value="C:membrane"/>
    <property type="evidence" value="ECO:0007669"/>
    <property type="project" value="TreeGrafter"/>
</dbReference>
<evidence type="ECO:0000259" key="2">
    <source>
        <dbReference type="Pfam" id="PF00561"/>
    </source>
</evidence>
<dbReference type="PANTHER" id="PTHR43798:SF31">
    <property type="entry name" value="AB HYDROLASE SUPERFAMILY PROTEIN YCLE"/>
    <property type="match status" value="1"/>
</dbReference>
<dbReference type="SUPFAM" id="SSF53474">
    <property type="entry name" value="alpha/beta-Hydrolases"/>
    <property type="match status" value="1"/>
</dbReference>
<dbReference type="EMBL" id="SWBM01000005">
    <property type="protein sequence ID" value="TKC15285.1"/>
    <property type="molecule type" value="Genomic_DNA"/>
</dbReference>
<sequence length="295" mass="34251">MDKWEKIYVNTSRGTFELFVKGEGEPICVTHLYSEFNETGDYFAESFVNTHKVFLVNLREAGNSAKASKPYELSFQESIIDLEAIRKALGLDKWGFAGHSTGGMLGVIYGIYFSNSLKFNVIVGAAAREYMTFSPDCIYNKEHPNYRRMQNLIEVLKRPDLPIDSRKELNKERTKLSLYEPERFDEVFSLNIQKKICAIRLNYFSREVQIFDVTKKLKLITTPTLIICGKYDVQCPVTYSIEMKELIPNSKLIIFNKSNHYPFLEEKDLFDKEIKTFMIERTEAINLKGNLHIQQ</sequence>
<accession>A0A4U1CZ24</accession>
<proteinExistence type="predicted"/>
<dbReference type="InterPro" id="IPR029058">
    <property type="entry name" value="AB_hydrolase_fold"/>
</dbReference>
<evidence type="ECO:0000313" key="4">
    <source>
        <dbReference type="Proteomes" id="UP000307756"/>
    </source>
</evidence>
<evidence type="ECO:0000313" key="3">
    <source>
        <dbReference type="EMBL" id="TKC15285.1"/>
    </source>
</evidence>
<dbReference type="AlphaFoldDB" id="A0A4U1CZ24"/>
<dbReference type="RefSeq" id="WP_136832894.1">
    <property type="nucleotide sequence ID" value="NZ_SWBM01000005.1"/>
</dbReference>
<name>A0A4U1CZ24_9BACI</name>
<feature type="domain" description="AB hydrolase-1" evidence="2">
    <location>
        <begin position="39"/>
        <end position="266"/>
    </location>
</feature>
<keyword evidence="4" id="KW-1185">Reference proteome</keyword>
<dbReference type="Pfam" id="PF00561">
    <property type="entry name" value="Abhydrolase_1"/>
    <property type="match status" value="1"/>
</dbReference>
<dbReference type="InterPro" id="IPR050266">
    <property type="entry name" value="AB_hydrolase_sf"/>
</dbReference>
<comment type="caution">
    <text evidence="3">The sequence shown here is derived from an EMBL/GenBank/DDBJ whole genome shotgun (WGS) entry which is preliminary data.</text>
</comment>
<dbReference type="InterPro" id="IPR000073">
    <property type="entry name" value="AB_hydrolase_1"/>
</dbReference>
<dbReference type="GO" id="GO:0016787">
    <property type="term" value="F:hydrolase activity"/>
    <property type="evidence" value="ECO:0007669"/>
    <property type="project" value="UniProtKB-KW"/>
</dbReference>
<reference evidence="3 4" key="1">
    <citation type="journal article" date="2011" name="J. Microbiol.">
        <title>Bacillus kyonggiensis sp. nov., isolated from soil of a lettuce field.</title>
        <authorList>
            <person name="Dong K."/>
            <person name="Lee S."/>
        </authorList>
    </citation>
    <scope>NUCLEOTIDE SEQUENCE [LARGE SCALE GENOMIC DNA]</scope>
    <source>
        <strain evidence="3 4">NB22</strain>
    </source>
</reference>
<gene>
    <name evidence="3" type="ORF">FA727_17790</name>
</gene>
<dbReference type="Gene3D" id="3.40.50.1820">
    <property type="entry name" value="alpha/beta hydrolase"/>
    <property type="match status" value="1"/>
</dbReference>
<dbReference type="OrthoDB" id="9796770at2"/>
<organism evidence="3 4">
    <name type="scientific">Robertmurraya kyonggiensis</name>
    <dbReference type="NCBI Taxonomy" id="1037680"/>
    <lineage>
        <taxon>Bacteria</taxon>
        <taxon>Bacillati</taxon>
        <taxon>Bacillota</taxon>
        <taxon>Bacilli</taxon>
        <taxon>Bacillales</taxon>
        <taxon>Bacillaceae</taxon>
        <taxon>Robertmurraya</taxon>
    </lineage>
</organism>
<evidence type="ECO:0000256" key="1">
    <source>
        <dbReference type="ARBA" id="ARBA00022801"/>
    </source>
</evidence>